<dbReference type="SUPFAM" id="SSF54236">
    <property type="entry name" value="Ubiquitin-like"/>
    <property type="match status" value="1"/>
</dbReference>
<keyword evidence="13" id="KW-1185">Reference proteome</keyword>
<dbReference type="PROSITE" id="PS50002">
    <property type="entry name" value="SH3"/>
    <property type="match status" value="1"/>
</dbReference>
<keyword evidence="5 7" id="KW-0040">ANK repeat</keyword>
<feature type="coiled-coil region" evidence="9">
    <location>
        <begin position="229"/>
        <end position="256"/>
    </location>
</feature>
<accession>A0A1S3K0M1</accession>
<dbReference type="Pfam" id="PF00018">
    <property type="entry name" value="SH3_1"/>
    <property type="match status" value="1"/>
</dbReference>
<feature type="coiled-coil region" evidence="9">
    <location>
        <begin position="136"/>
        <end position="204"/>
    </location>
</feature>
<dbReference type="GO" id="GO:0002039">
    <property type="term" value="F:p53 binding"/>
    <property type="evidence" value="ECO:0007669"/>
    <property type="project" value="InterPro"/>
</dbReference>
<dbReference type="AlphaFoldDB" id="A0A1S3K0M1"/>
<dbReference type="Proteomes" id="UP000085678">
    <property type="component" value="Unplaced"/>
</dbReference>
<protein>
    <submittedName>
        <fullName evidence="14">Apoptosis-stimulating of p53 protein 1 isoform X1</fullName>
    </submittedName>
</protein>
<evidence type="ECO:0000256" key="10">
    <source>
        <dbReference type="SAM" id="MobiDB-lite"/>
    </source>
</evidence>
<keyword evidence="3" id="KW-0053">Apoptosis</keyword>
<dbReference type="GO" id="GO:0006915">
    <property type="term" value="P:apoptotic process"/>
    <property type="evidence" value="ECO:0007669"/>
    <property type="project" value="UniProtKB-KW"/>
</dbReference>
<keyword evidence="4" id="KW-0677">Repeat</keyword>
<feature type="region of interest" description="Disordered" evidence="10">
    <location>
        <begin position="684"/>
        <end position="709"/>
    </location>
</feature>
<dbReference type="Gene3D" id="1.25.40.20">
    <property type="entry name" value="Ankyrin repeat-containing domain"/>
    <property type="match status" value="1"/>
</dbReference>
<dbReference type="OrthoDB" id="10038642at2759"/>
<evidence type="ECO:0000259" key="11">
    <source>
        <dbReference type="PROSITE" id="PS50002"/>
    </source>
</evidence>
<evidence type="ECO:0000256" key="7">
    <source>
        <dbReference type="PROSITE-ProRule" id="PRU00023"/>
    </source>
</evidence>
<dbReference type="Pfam" id="PF21712">
    <property type="entry name" value="RASSF8-10_RA"/>
    <property type="match status" value="1"/>
</dbReference>
<evidence type="ECO:0000256" key="8">
    <source>
        <dbReference type="PROSITE-ProRule" id="PRU00192"/>
    </source>
</evidence>
<evidence type="ECO:0000256" key="3">
    <source>
        <dbReference type="ARBA" id="ARBA00022703"/>
    </source>
</evidence>
<dbReference type="GO" id="GO:0005634">
    <property type="term" value="C:nucleus"/>
    <property type="evidence" value="ECO:0007669"/>
    <property type="project" value="UniProtKB-SubCell"/>
</dbReference>
<feature type="compositionally biased region" description="Polar residues" evidence="10">
    <location>
        <begin position="951"/>
        <end position="961"/>
    </location>
</feature>
<dbReference type="InterPro" id="IPR036028">
    <property type="entry name" value="SH3-like_dom_sf"/>
</dbReference>
<dbReference type="Pfam" id="PF12796">
    <property type="entry name" value="Ank_2"/>
    <property type="match status" value="1"/>
</dbReference>
<evidence type="ECO:0000256" key="4">
    <source>
        <dbReference type="ARBA" id="ARBA00022737"/>
    </source>
</evidence>
<dbReference type="SMART" id="SM00326">
    <property type="entry name" value="SH3"/>
    <property type="match status" value="1"/>
</dbReference>
<name>A0A1S3K0M1_LINAN</name>
<dbReference type="GeneID" id="106177759"/>
<sequence length="1191" mass="132505">MYIALVATPKCSQKSIILKVYLDSNHQRTAEVPITPETTCKDVIECCKEPGEEICHLAELWRGIERPVADHEKPFEILQQWGIHRDEVHFYLRHEPAVPPHLQARLENLGRRNRRRNGVREVTADNGLPSGVDLTLSELQEMATRQQQQIETQQQMLVAKEQRLKFLKQQELKHQQIASENEKLRKLREKVEVQELKLKKLRALRGQVEQHRHSNGNLMSELEAIKSVFNEKEKELSLAVNKVEDLTRQLEEVKRGKVNGGNGDGTTNKSTAVLELEKLRKELMIRNKLNEQQSSKLTLYRETLAKRKDENSFLDNRIEELQQRLKRKRAQQQQQNVNKSSGTGVQGTNKFMGRQLNSNVAAVEPYIKHTPKDVTKDDMFSEDLKPFAPNKNDPKYQTLPYNLRFPGSETKQENDEGKTSDQANKKEFGKVTDSKPGAPTKEAMKPTDDNVPKIVTGPQKPISSVPQHMNKPYAPTFSSTSSLGGNKSISIIRGQPEGLTTNEQSPSLSELGSSRDQIYTSTPVTATPTTAGSTAPYATQPSVGTTATTTVSTPTRPPQERVFSGPVPQRPPLEQNRGPVPFRRPGDTDPSIRNQAPPPFYQGGPVRGVAPPHPQAPQPRLPTQPNDNRQTTTSSSGPNTNGKGYDNKQIAPQQSKQILDNRNGGGDQRYDQKPLPSRTFYSAQEVPPRTSVPGYGQQPAGVAPSDHTVTSTMPAVVRSSVTTSPATSLTGNKPTYRYAPKSVIANTYMKKLGTDALDNYRKNMAQLYKDFYPKKKEEGESKTNEWQQQQPATASGQAGKSASTLQPGSPTAKVRPLNYPPNTEDSNRQQGLQPPKGYSHTTEGIPGEARPLSPSKFAAFGGPSQPHFLHIDKMGRHHQRTRRRSSSESSVEEVPAKQASPFYHPEKTSAHQQQQPLEQGTGNGYSYPPHPPTLAEEAPPTPVSAQPEGTEVQTKSQTSSVFLRKKTNLKTGKSVKNSRRVSFDPLALLLDASLEGELDLVKRVTKEVPNPSQPNDEGITALHNAICAGHYEIVTFLVEYGADVNSPDSDGWTPLHCAASCNNLPMVKFLVEHGACIFATTISDHETAAEKCEEDEDGYDGCSEYLYSVQEKLGILNSGVVFALFEYEAHNPDELSFKPGDKLTVLRKGDENEKEWWWAKLGDKEGYIPRNLFGFYPRVTPQREFAELQDA</sequence>
<dbReference type="SMART" id="SM00314">
    <property type="entry name" value="RA"/>
    <property type="match status" value="1"/>
</dbReference>
<evidence type="ECO:0000313" key="13">
    <source>
        <dbReference type="Proteomes" id="UP000085678"/>
    </source>
</evidence>
<dbReference type="CDD" id="cd11807">
    <property type="entry name" value="SH3_ASPP"/>
    <property type="match status" value="1"/>
</dbReference>
<dbReference type="FunFam" id="1.25.40.20:FF:000008">
    <property type="entry name" value="Apoptosis-stimulating of p53 protein 2 isoform 1"/>
    <property type="match status" value="1"/>
</dbReference>
<feature type="domain" description="Ras-associating" evidence="12">
    <location>
        <begin position="14"/>
        <end position="97"/>
    </location>
</feature>
<dbReference type="InterPro" id="IPR047163">
    <property type="entry name" value="ASPP1/2"/>
</dbReference>
<proteinExistence type="predicted"/>
<dbReference type="RefSeq" id="XP_013416077.1">
    <property type="nucleotide sequence ID" value="XM_013560623.2"/>
</dbReference>
<feature type="compositionally biased region" description="Polar residues" evidence="10">
    <location>
        <begin position="910"/>
        <end position="920"/>
    </location>
</feature>
<feature type="compositionally biased region" description="Basic residues" evidence="10">
    <location>
        <begin position="875"/>
        <end position="884"/>
    </location>
</feature>
<evidence type="ECO:0000256" key="2">
    <source>
        <dbReference type="ARBA" id="ARBA00022443"/>
    </source>
</evidence>
<evidence type="ECO:0000256" key="5">
    <source>
        <dbReference type="ARBA" id="ARBA00023043"/>
    </source>
</evidence>
<feature type="compositionally biased region" description="Pro residues" evidence="10">
    <location>
        <begin position="611"/>
        <end position="622"/>
    </location>
</feature>
<dbReference type="PANTHER" id="PTHR24131:SF10">
    <property type="entry name" value="ANKYRIN-REPEAT, SH3-DOMAIN, AND PROLINE-RICH-REGION CONTAINING PROTEIN, ISOFORM B"/>
    <property type="match status" value="1"/>
</dbReference>
<gene>
    <name evidence="14" type="primary">LOC106177759</name>
</gene>
<evidence type="ECO:0000256" key="9">
    <source>
        <dbReference type="SAM" id="Coils"/>
    </source>
</evidence>
<feature type="compositionally biased region" description="Polar residues" evidence="10">
    <location>
        <begin position="498"/>
        <end position="518"/>
    </location>
</feature>
<keyword evidence="9" id="KW-0175">Coiled coil</keyword>
<dbReference type="InterPro" id="IPR048945">
    <property type="entry name" value="RASSF8/10_RA"/>
</dbReference>
<feature type="compositionally biased region" description="Polar residues" evidence="10">
    <location>
        <begin position="820"/>
        <end position="832"/>
    </location>
</feature>
<feature type="compositionally biased region" description="Low complexity" evidence="10">
    <location>
        <begin position="519"/>
        <end position="554"/>
    </location>
</feature>
<feature type="compositionally biased region" description="Basic and acidic residues" evidence="10">
    <location>
        <begin position="410"/>
        <end position="433"/>
    </location>
</feature>
<dbReference type="InterPro" id="IPR002110">
    <property type="entry name" value="Ankyrin_rpt"/>
</dbReference>
<comment type="subcellular location">
    <subcellularLocation>
        <location evidence="1">Nucleus</location>
    </subcellularLocation>
</comment>
<dbReference type="KEGG" id="lak:106177759"/>
<dbReference type="InterPro" id="IPR001452">
    <property type="entry name" value="SH3_domain"/>
</dbReference>
<reference evidence="14" key="1">
    <citation type="submission" date="2025-08" db="UniProtKB">
        <authorList>
            <consortium name="RefSeq"/>
        </authorList>
    </citation>
    <scope>IDENTIFICATION</scope>
    <source>
        <tissue evidence="14">Gonads</tissue>
    </source>
</reference>
<dbReference type="InParanoid" id="A0A1S3K0M1"/>
<dbReference type="SUPFAM" id="SSF48403">
    <property type="entry name" value="Ankyrin repeat"/>
    <property type="match status" value="1"/>
</dbReference>
<dbReference type="GO" id="GO:0042981">
    <property type="term" value="P:regulation of apoptotic process"/>
    <property type="evidence" value="ECO:0007669"/>
    <property type="project" value="InterPro"/>
</dbReference>
<dbReference type="PROSITE" id="PS50200">
    <property type="entry name" value="RA"/>
    <property type="match status" value="1"/>
</dbReference>
<feature type="region of interest" description="Disordered" evidence="10">
    <location>
        <begin position="658"/>
        <end position="677"/>
    </location>
</feature>
<feature type="compositionally biased region" description="Polar residues" evidence="10">
    <location>
        <begin position="476"/>
        <end position="489"/>
    </location>
</feature>
<evidence type="ECO:0000259" key="12">
    <source>
        <dbReference type="PROSITE" id="PS50200"/>
    </source>
</evidence>
<dbReference type="STRING" id="7574.A0A1S3K0M1"/>
<keyword evidence="2 8" id="KW-0728">SH3 domain</keyword>
<dbReference type="CDD" id="cd16125">
    <property type="entry name" value="RA_ASPP1_2"/>
    <property type="match status" value="1"/>
</dbReference>
<evidence type="ECO:0000256" key="6">
    <source>
        <dbReference type="ARBA" id="ARBA00023242"/>
    </source>
</evidence>
<feature type="compositionally biased region" description="Polar residues" evidence="10">
    <location>
        <begin position="336"/>
        <end position="350"/>
    </location>
</feature>
<dbReference type="InterPro" id="IPR036770">
    <property type="entry name" value="Ankyrin_rpt-contain_sf"/>
</dbReference>
<dbReference type="PROSITE" id="PS50088">
    <property type="entry name" value="ANK_REPEAT"/>
    <property type="match status" value="2"/>
</dbReference>
<keyword evidence="6" id="KW-0539">Nucleus</keyword>
<feature type="region of interest" description="Disordered" evidence="10">
    <location>
        <begin position="776"/>
        <end position="961"/>
    </location>
</feature>
<dbReference type="PROSITE" id="PS50297">
    <property type="entry name" value="ANK_REP_REGION"/>
    <property type="match status" value="2"/>
</dbReference>
<feature type="repeat" description="ANK" evidence="7">
    <location>
        <begin position="1050"/>
        <end position="1082"/>
    </location>
</feature>
<organism evidence="13 14">
    <name type="scientific">Lingula anatina</name>
    <name type="common">Brachiopod</name>
    <name type="synonym">Lingula unguis</name>
    <dbReference type="NCBI Taxonomy" id="7574"/>
    <lineage>
        <taxon>Eukaryota</taxon>
        <taxon>Metazoa</taxon>
        <taxon>Spiralia</taxon>
        <taxon>Lophotrochozoa</taxon>
        <taxon>Brachiopoda</taxon>
        <taxon>Linguliformea</taxon>
        <taxon>Lingulata</taxon>
        <taxon>Lingulida</taxon>
        <taxon>Linguloidea</taxon>
        <taxon>Lingulidae</taxon>
        <taxon>Lingula</taxon>
    </lineage>
</organism>
<feature type="compositionally biased region" description="Polar residues" evidence="10">
    <location>
        <begin position="784"/>
        <end position="809"/>
    </location>
</feature>
<dbReference type="SMART" id="SM00248">
    <property type="entry name" value="ANK"/>
    <property type="match status" value="2"/>
</dbReference>
<evidence type="ECO:0000256" key="1">
    <source>
        <dbReference type="ARBA" id="ARBA00004123"/>
    </source>
</evidence>
<feature type="region of interest" description="Disordered" evidence="10">
    <location>
        <begin position="377"/>
        <end position="652"/>
    </location>
</feature>
<dbReference type="PANTHER" id="PTHR24131">
    <property type="entry name" value="APOPTOSIS-STIMULATING OF P53 PROTEIN"/>
    <property type="match status" value="1"/>
</dbReference>
<dbReference type="FunCoup" id="A0A1S3K0M1">
    <property type="interactions" value="999"/>
</dbReference>
<dbReference type="GO" id="GO:0007165">
    <property type="term" value="P:signal transduction"/>
    <property type="evidence" value="ECO:0007669"/>
    <property type="project" value="InterPro"/>
</dbReference>
<evidence type="ECO:0000313" key="14">
    <source>
        <dbReference type="RefSeq" id="XP_013416077.1"/>
    </source>
</evidence>
<dbReference type="SUPFAM" id="SSF50044">
    <property type="entry name" value="SH3-domain"/>
    <property type="match status" value="1"/>
</dbReference>
<feature type="region of interest" description="Disordered" evidence="10">
    <location>
        <begin position="326"/>
        <end position="350"/>
    </location>
</feature>
<feature type="compositionally biased region" description="Basic and acidic residues" evidence="10">
    <location>
        <begin position="442"/>
        <end position="451"/>
    </location>
</feature>
<dbReference type="Gene3D" id="3.10.20.90">
    <property type="entry name" value="Phosphatidylinositol 3-kinase Catalytic Subunit, Chain A, domain 1"/>
    <property type="match status" value="1"/>
</dbReference>
<feature type="repeat" description="ANK" evidence="7">
    <location>
        <begin position="1017"/>
        <end position="1049"/>
    </location>
</feature>
<dbReference type="InterPro" id="IPR029071">
    <property type="entry name" value="Ubiquitin-like_domsf"/>
</dbReference>
<dbReference type="InterPro" id="IPR000159">
    <property type="entry name" value="RA_dom"/>
</dbReference>
<feature type="domain" description="SH3" evidence="11">
    <location>
        <begin position="1116"/>
        <end position="1178"/>
    </location>
</feature>